<accession>A0A6A6EWU1</accession>
<evidence type="ECO:0000313" key="1">
    <source>
        <dbReference type="EMBL" id="KAF2194580.1"/>
    </source>
</evidence>
<dbReference type="Proteomes" id="UP000800200">
    <property type="component" value="Unassembled WGS sequence"/>
</dbReference>
<proteinExistence type="predicted"/>
<dbReference type="OrthoDB" id="2399539at2759"/>
<sequence>MRVSCSLSLIHRFVRQRTCCTGFDEPLRNCYWPFFSYSVTSPTATNATAARIYLQLAEFLLVVHGHIGHPITAFPDNLVVVLKQSKAINDLESAMELFEILSMKFTVAKKIRRIVEEIVNRCKLIVSATENFVIDSIYVSTNSDAHT</sequence>
<gene>
    <name evidence="1" type="ORF">K469DRAFT_130081</name>
</gene>
<reference evidence="1" key="1">
    <citation type="journal article" date="2020" name="Stud. Mycol.">
        <title>101 Dothideomycetes genomes: a test case for predicting lifestyles and emergence of pathogens.</title>
        <authorList>
            <person name="Haridas S."/>
            <person name="Albert R."/>
            <person name="Binder M."/>
            <person name="Bloem J."/>
            <person name="Labutti K."/>
            <person name="Salamov A."/>
            <person name="Andreopoulos B."/>
            <person name="Baker S."/>
            <person name="Barry K."/>
            <person name="Bills G."/>
            <person name="Bluhm B."/>
            <person name="Cannon C."/>
            <person name="Castanera R."/>
            <person name="Culley D."/>
            <person name="Daum C."/>
            <person name="Ezra D."/>
            <person name="Gonzalez J."/>
            <person name="Henrissat B."/>
            <person name="Kuo A."/>
            <person name="Liang C."/>
            <person name="Lipzen A."/>
            <person name="Lutzoni F."/>
            <person name="Magnuson J."/>
            <person name="Mondo S."/>
            <person name="Nolan M."/>
            <person name="Ohm R."/>
            <person name="Pangilinan J."/>
            <person name="Park H.-J."/>
            <person name="Ramirez L."/>
            <person name="Alfaro M."/>
            <person name="Sun H."/>
            <person name="Tritt A."/>
            <person name="Yoshinaga Y."/>
            <person name="Zwiers L.-H."/>
            <person name="Turgeon B."/>
            <person name="Goodwin S."/>
            <person name="Spatafora J."/>
            <person name="Crous P."/>
            <person name="Grigoriev I."/>
        </authorList>
    </citation>
    <scope>NUCLEOTIDE SEQUENCE</scope>
    <source>
        <strain evidence="1">CBS 207.26</strain>
    </source>
</reference>
<protein>
    <submittedName>
        <fullName evidence="1">Uncharacterized protein</fullName>
    </submittedName>
</protein>
<dbReference type="EMBL" id="ML994611">
    <property type="protein sequence ID" value="KAF2194580.1"/>
    <property type="molecule type" value="Genomic_DNA"/>
</dbReference>
<evidence type="ECO:0000313" key="2">
    <source>
        <dbReference type="Proteomes" id="UP000800200"/>
    </source>
</evidence>
<organism evidence="1 2">
    <name type="scientific">Zopfia rhizophila CBS 207.26</name>
    <dbReference type="NCBI Taxonomy" id="1314779"/>
    <lineage>
        <taxon>Eukaryota</taxon>
        <taxon>Fungi</taxon>
        <taxon>Dikarya</taxon>
        <taxon>Ascomycota</taxon>
        <taxon>Pezizomycotina</taxon>
        <taxon>Dothideomycetes</taxon>
        <taxon>Dothideomycetes incertae sedis</taxon>
        <taxon>Zopfiaceae</taxon>
        <taxon>Zopfia</taxon>
    </lineage>
</organism>
<name>A0A6A6EWU1_9PEZI</name>
<keyword evidence="2" id="KW-1185">Reference proteome</keyword>
<dbReference type="AlphaFoldDB" id="A0A6A6EWU1"/>